<proteinExistence type="predicted"/>
<keyword evidence="4" id="KW-1185">Reference proteome</keyword>
<feature type="compositionally biased region" description="Basic residues" evidence="1">
    <location>
        <begin position="142"/>
        <end position="159"/>
    </location>
</feature>
<dbReference type="RefSeq" id="WP_175498036.1">
    <property type="nucleotide sequence ID" value="NZ_FOVF01000015.1"/>
</dbReference>
<protein>
    <submittedName>
        <fullName evidence="3">Uncharacterized protein</fullName>
    </submittedName>
</protein>
<evidence type="ECO:0000256" key="1">
    <source>
        <dbReference type="SAM" id="MobiDB-lite"/>
    </source>
</evidence>
<name>A0A1I4Y565_9GAMM</name>
<keyword evidence="2" id="KW-1133">Transmembrane helix</keyword>
<keyword evidence="2" id="KW-0472">Membrane</keyword>
<evidence type="ECO:0000256" key="2">
    <source>
        <dbReference type="SAM" id="Phobius"/>
    </source>
</evidence>
<accession>A0A1I4Y565</accession>
<keyword evidence="2" id="KW-0812">Transmembrane</keyword>
<dbReference type="Proteomes" id="UP000198575">
    <property type="component" value="Unassembled WGS sequence"/>
</dbReference>
<reference evidence="3 4" key="1">
    <citation type="submission" date="2016-10" db="EMBL/GenBank/DDBJ databases">
        <authorList>
            <person name="de Groot N.N."/>
        </authorList>
    </citation>
    <scope>NUCLEOTIDE SEQUENCE [LARGE SCALE GENOMIC DNA]</scope>
    <source>
        <strain evidence="3 4">CGMCC 1.7659</strain>
    </source>
</reference>
<evidence type="ECO:0000313" key="4">
    <source>
        <dbReference type="Proteomes" id="UP000198575"/>
    </source>
</evidence>
<dbReference type="STRING" id="578942.SAMN05216289_11510"/>
<dbReference type="AlphaFoldDB" id="A0A1I4Y565"/>
<feature type="region of interest" description="Disordered" evidence="1">
    <location>
        <begin position="118"/>
        <end position="174"/>
    </location>
</feature>
<evidence type="ECO:0000313" key="3">
    <source>
        <dbReference type="EMBL" id="SFN33196.1"/>
    </source>
</evidence>
<organism evidence="3 4">
    <name type="scientific">Dokdonella immobilis</name>
    <dbReference type="NCBI Taxonomy" id="578942"/>
    <lineage>
        <taxon>Bacteria</taxon>
        <taxon>Pseudomonadati</taxon>
        <taxon>Pseudomonadota</taxon>
        <taxon>Gammaproteobacteria</taxon>
        <taxon>Lysobacterales</taxon>
        <taxon>Rhodanobacteraceae</taxon>
        <taxon>Dokdonella</taxon>
    </lineage>
</organism>
<feature type="transmembrane region" description="Helical" evidence="2">
    <location>
        <begin position="12"/>
        <end position="32"/>
    </location>
</feature>
<sequence length="174" mass="19027">MKEFWSNRLFSIGAIIAQIGWTPLFAIVFLAMPGLWPDPNPNPIGPGVLFFVSFWPAVICLGPGAVQMWRRRRQAGTAAASGYTMDACAQARPLAAPVDAGRADLAFAQLRGSRRVADAWRSSRHRMRKPTILGKTGVGPNPRRRQGPGRGQPGHRTRRAGFGQAWKKGELPSD</sequence>
<gene>
    <name evidence="3" type="ORF">SAMN05216289_11510</name>
</gene>
<feature type="transmembrane region" description="Helical" evidence="2">
    <location>
        <begin position="44"/>
        <end position="66"/>
    </location>
</feature>
<dbReference type="EMBL" id="FOVF01000015">
    <property type="protein sequence ID" value="SFN33196.1"/>
    <property type="molecule type" value="Genomic_DNA"/>
</dbReference>